<gene>
    <name evidence="4" type="ORF">BN9_023380</name>
</gene>
<feature type="transmembrane region" description="Helical" evidence="2">
    <location>
        <begin position="258"/>
        <end position="279"/>
    </location>
</feature>
<keyword evidence="3" id="KW-0732">Signal</keyword>
<protein>
    <submittedName>
        <fullName evidence="4">Uncharacterized protein</fullName>
    </submittedName>
</protein>
<evidence type="ECO:0000313" key="5">
    <source>
        <dbReference type="Proteomes" id="UP000053237"/>
    </source>
</evidence>
<feature type="chain" id="PRO_5001529300" evidence="3">
    <location>
        <begin position="24"/>
        <end position="325"/>
    </location>
</feature>
<evidence type="ECO:0000313" key="4">
    <source>
        <dbReference type="EMBL" id="CCI41554.1"/>
    </source>
</evidence>
<keyword evidence="2" id="KW-0472">Membrane</keyword>
<name>A0A024G3X4_9STRA</name>
<feature type="signal peptide" evidence="3">
    <location>
        <begin position="1"/>
        <end position="23"/>
    </location>
</feature>
<dbReference type="Proteomes" id="UP000053237">
    <property type="component" value="Unassembled WGS sequence"/>
</dbReference>
<evidence type="ECO:0000256" key="1">
    <source>
        <dbReference type="SAM" id="MobiDB-lite"/>
    </source>
</evidence>
<keyword evidence="2" id="KW-1133">Transmembrane helix</keyword>
<accession>A0A024G3X4</accession>
<organism evidence="4 5">
    <name type="scientific">Albugo candida</name>
    <dbReference type="NCBI Taxonomy" id="65357"/>
    <lineage>
        <taxon>Eukaryota</taxon>
        <taxon>Sar</taxon>
        <taxon>Stramenopiles</taxon>
        <taxon>Oomycota</taxon>
        <taxon>Peronosporomycetes</taxon>
        <taxon>Albuginales</taxon>
        <taxon>Albuginaceae</taxon>
        <taxon>Albugo</taxon>
    </lineage>
</organism>
<dbReference type="AlphaFoldDB" id="A0A024G3X4"/>
<dbReference type="EMBL" id="CAIX01000021">
    <property type="protein sequence ID" value="CCI41554.1"/>
    <property type="molecule type" value="Genomic_DNA"/>
</dbReference>
<reference evidence="4 5" key="1">
    <citation type="submission" date="2012-05" db="EMBL/GenBank/DDBJ databases">
        <title>Recombination and specialization in a pathogen metapopulation.</title>
        <authorList>
            <person name="Gardiner A."/>
            <person name="Kemen E."/>
            <person name="Schultz-Larsen T."/>
            <person name="MacLean D."/>
            <person name="Van Oosterhout C."/>
            <person name="Jones J.D.G."/>
        </authorList>
    </citation>
    <scope>NUCLEOTIDE SEQUENCE [LARGE SCALE GENOMIC DNA]</scope>
    <source>
        <strain evidence="4 5">Ac Nc2</strain>
    </source>
</reference>
<evidence type="ECO:0000256" key="2">
    <source>
        <dbReference type="SAM" id="Phobius"/>
    </source>
</evidence>
<evidence type="ECO:0000256" key="3">
    <source>
        <dbReference type="SAM" id="SignalP"/>
    </source>
</evidence>
<dbReference type="OrthoDB" id="10656045at2759"/>
<dbReference type="InParanoid" id="A0A024G3X4"/>
<feature type="region of interest" description="Disordered" evidence="1">
    <location>
        <begin position="286"/>
        <end position="307"/>
    </location>
</feature>
<sequence>MRRIASCLLLVAWLRGFHCGLLGSDVLPLPVTPVINRVVQRLPQAVRTDKAPIRPPPQLLQLPHTLTPVVANTLKPVLPHTLTPVVADTLKPVLPHTLTPVVANTLKPVLPKALTPVVASTLKAADAVAAPVIDSVAPRYNAADRWSPTRAPVGFESVSDSTMNSSENIGVNGSGTIGNELISRPIALSEENRFTDNDSSRNSTARNGVLSQPVKTLDALKLTLTRLTSKQQPVKANENAVEEANVQRAHNVTRKSTITAVGAIGVAVLAAIVLCVIYVRNQRESTEKETEKTFARDTVDSQSTTHSESRYSTIVITNGDGICIL</sequence>
<keyword evidence="2" id="KW-0812">Transmembrane</keyword>
<keyword evidence="5" id="KW-1185">Reference proteome</keyword>
<proteinExistence type="predicted"/>
<comment type="caution">
    <text evidence="4">The sequence shown here is derived from an EMBL/GenBank/DDBJ whole genome shotgun (WGS) entry which is preliminary data.</text>
</comment>
<feature type="compositionally biased region" description="Basic and acidic residues" evidence="1">
    <location>
        <begin position="286"/>
        <end position="299"/>
    </location>
</feature>